<evidence type="ECO:0000256" key="1">
    <source>
        <dbReference type="ARBA" id="ARBA00008779"/>
    </source>
</evidence>
<evidence type="ECO:0000259" key="5">
    <source>
        <dbReference type="Pfam" id="PF00884"/>
    </source>
</evidence>
<organism evidence="6 7">
    <name type="scientific">Arenibacter echinorum</name>
    <dbReference type="NCBI Taxonomy" id="440515"/>
    <lineage>
        <taxon>Bacteria</taxon>
        <taxon>Pseudomonadati</taxon>
        <taxon>Bacteroidota</taxon>
        <taxon>Flavobacteriia</taxon>
        <taxon>Flavobacteriales</taxon>
        <taxon>Flavobacteriaceae</taxon>
        <taxon>Arenibacter</taxon>
    </lineage>
</organism>
<comment type="caution">
    <text evidence="6">The sequence shown here is derived from an EMBL/GenBank/DDBJ whole genome shotgun (WGS) entry which is preliminary data.</text>
</comment>
<dbReference type="GO" id="GO:0005737">
    <property type="term" value="C:cytoplasm"/>
    <property type="evidence" value="ECO:0007669"/>
    <property type="project" value="TreeGrafter"/>
</dbReference>
<dbReference type="InterPro" id="IPR017850">
    <property type="entry name" value="Alkaline_phosphatase_core_sf"/>
</dbReference>
<dbReference type="InterPro" id="IPR000917">
    <property type="entry name" value="Sulfatase_N"/>
</dbReference>
<dbReference type="RefSeq" id="WP_111624390.1">
    <property type="nucleotide sequence ID" value="NZ_QLLN01000005.1"/>
</dbReference>
<dbReference type="Proteomes" id="UP000249696">
    <property type="component" value="Unassembled WGS sequence"/>
</dbReference>
<dbReference type="InterPro" id="IPR024607">
    <property type="entry name" value="Sulfatase_CS"/>
</dbReference>
<name>A0A327R035_9FLAO</name>
<evidence type="ECO:0000256" key="4">
    <source>
        <dbReference type="SAM" id="SignalP"/>
    </source>
</evidence>
<sequence length="497" mass="56963">MKIKHLRLIVLIILGSNLYAQESKPNILIISADEMVPMLLGAYGHPVVKTPHLDQLAKQGVRFDAAYANNPLCAPARAVMLTGMYSSNIGVYDNAAPLASDIPTINHYLVNHGYETVLSGKVHFVGPDQLHGFQKRLIKSNYPADYEWVKSREEKIPRDHYKNYIASGVKIGKRNHSSDLDELAHGKAIEYLREKDGTQPFFLFVSYNFPHDPFWPSQKHWDMYKDAEIQMPEFPENWKDKLSIMEKWLRRHSGTDEVDVTVPESIREVRRAYYALYSYIDDKVGELLSALKDKGLDKNTIVVFTSDHGDMIGEKGMVQKRSFNEWSARVPLIVKYPDKSFAGTQQATPVSLVDIMPTMLDWAGIPKEHRLDYDGSSLVPLMDGKLDDNRFALIENHSEGVYTTCFSVVKSGYKYNWFRGYGAQLINLKADPGEWNNLNGQREHAGLEHDFRQLILDRFDPVQLEKDVRFSISSRMMIQSVLEKQGIDWRYNPDKEN</sequence>
<feature type="chain" id="PRO_5016282719" evidence="4">
    <location>
        <begin position="21"/>
        <end position="497"/>
    </location>
</feature>
<dbReference type="GO" id="GO:0008484">
    <property type="term" value="F:sulfuric ester hydrolase activity"/>
    <property type="evidence" value="ECO:0007669"/>
    <property type="project" value="TreeGrafter"/>
</dbReference>
<dbReference type="PROSITE" id="PS00523">
    <property type="entry name" value="SULFATASE_1"/>
    <property type="match status" value="1"/>
</dbReference>
<dbReference type="AlphaFoldDB" id="A0A327R035"/>
<proteinExistence type="inferred from homology"/>
<feature type="domain" description="Sulfatase N-terminal" evidence="5">
    <location>
        <begin position="25"/>
        <end position="365"/>
    </location>
</feature>
<keyword evidence="3" id="KW-0378">Hydrolase</keyword>
<keyword evidence="7" id="KW-1185">Reference proteome</keyword>
<dbReference type="PANTHER" id="PTHR45953">
    <property type="entry name" value="IDURONATE 2-SULFATASE"/>
    <property type="match status" value="1"/>
</dbReference>
<dbReference type="Pfam" id="PF00884">
    <property type="entry name" value="Sulfatase"/>
    <property type="match status" value="1"/>
</dbReference>
<evidence type="ECO:0000256" key="3">
    <source>
        <dbReference type="ARBA" id="ARBA00022801"/>
    </source>
</evidence>
<evidence type="ECO:0000313" key="7">
    <source>
        <dbReference type="Proteomes" id="UP000249696"/>
    </source>
</evidence>
<comment type="similarity">
    <text evidence="1">Belongs to the sulfatase family.</text>
</comment>
<evidence type="ECO:0000256" key="2">
    <source>
        <dbReference type="ARBA" id="ARBA00022723"/>
    </source>
</evidence>
<dbReference type="Gene3D" id="3.40.720.10">
    <property type="entry name" value="Alkaline Phosphatase, subunit A"/>
    <property type="match status" value="1"/>
</dbReference>
<dbReference type="SUPFAM" id="SSF53649">
    <property type="entry name" value="Alkaline phosphatase-like"/>
    <property type="match status" value="1"/>
</dbReference>
<keyword evidence="4" id="KW-0732">Signal</keyword>
<dbReference type="EMBL" id="QLLN01000005">
    <property type="protein sequence ID" value="RAJ10236.1"/>
    <property type="molecule type" value="Genomic_DNA"/>
</dbReference>
<dbReference type="GO" id="GO:0046872">
    <property type="term" value="F:metal ion binding"/>
    <property type="evidence" value="ECO:0007669"/>
    <property type="project" value="UniProtKB-KW"/>
</dbReference>
<dbReference type="OrthoDB" id="9815108at2"/>
<feature type="signal peptide" evidence="4">
    <location>
        <begin position="1"/>
        <end position="20"/>
    </location>
</feature>
<dbReference type="PANTHER" id="PTHR45953:SF1">
    <property type="entry name" value="IDURONATE 2-SULFATASE"/>
    <property type="match status" value="1"/>
</dbReference>
<protein>
    <submittedName>
        <fullName evidence="6">Choline-sulfatase</fullName>
    </submittedName>
</protein>
<accession>A0A327R035</accession>
<evidence type="ECO:0000313" key="6">
    <source>
        <dbReference type="EMBL" id="RAJ10236.1"/>
    </source>
</evidence>
<reference evidence="6 7" key="1">
    <citation type="submission" date="2018-06" db="EMBL/GenBank/DDBJ databases">
        <title>Genomic Encyclopedia of Archaeal and Bacterial Type Strains, Phase II (KMG-II): from individual species to whole genera.</title>
        <authorList>
            <person name="Goeker M."/>
        </authorList>
    </citation>
    <scope>NUCLEOTIDE SEQUENCE [LARGE SCALE GENOMIC DNA]</scope>
    <source>
        <strain evidence="6 7">DSM 23522</strain>
    </source>
</reference>
<keyword evidence="2" id="KW-0479">Metal-binding</keyword>
<gene>
    <name evidence="6" type="ORF">LV92_02985</name>
</gene>